<protein>
    <recommendedName>
        <fullName evidence="3">Phosphoglycerate mutase</fullName>
    </recommendedName>
</protein>
<accession>A0A147I4L8</accession>
<dbReference type="RefSeq" id="WP_058755389.1">
    <property type="nucleotide sequence ID" value="NZ_LDTB01000021.1"/>
</dbReference>
<dbReference type="PIRSF" id="PIRSF000709">
    <property type="entry name" value="6PFK_2-Ptase"/>
    <property type="match status" value="1"/>
</dbReference>
<dbReference type="InterPro" id="IPR013078">
    <property type="entry name" value="His_Pase_superF_clade-1"/>
</dbReference>
<keyword evidence="2" id="KW-1185">Reference proteome</keyword>
<organism evidence="1 2">
    <name type="scientific">Sphingomonas endophytica</name>
    <dbReference type="NCBI Taxonomy" id="869719"/>
    <lineage>
        <taxon>Bacteria</taxon>
        <taxon>Pseudomonadati</taxon>
        <taxon>Pseudomonadota</taxon>
        <taxon>Alphaproteobacteria</taxon>
        <taxon>Sphingomonadales</taxon>
        <taxon>Sphingomonadaceae</taxon>
        <taxon>Sphingomonas</taxon>
    </lineage>
</organism>
<dbReference type="SUPFAM" id="SSF53254">
    <property type="entry name" value="Phosphoglycerate mutase-like"/>
    <property type="match status" value="1"/>
</dbReference>
<gene>
    <name evidence="1" type="ORF">NS334_07690</name>
</gene>
<reference evidence="1 2" key="1">
    <citation type="journal article" date="2016" name="Front. Microbiol.">
        <title>Genomic Resource of Rice Seed Associated Bacteria.</title>
        <authorList>
            <person name="Midha S."/>
            <person name="Bansal K."/>
            <person name="Sharma S."/>
            <person name="Kumar N."/>
            <person name="Patil P.P."/>
            <person name="Chaudhry V."/>
            <person name="Patil P.B."/>
        </authorList>
    </citation>
    <scope>NUCLEOTIDE SEQUENCE [LARGE SCALE GENOMIC DNA]</scope>
    <source>
        <strain evidence="1 2">NS334</strain>
    </source>
</reference>
<dbReference type="PANTHER" id="PTHR48100">
    <property type="entry name" value="BROAD-SPECIFICITY PHOSPHATASE YOR283W-RELATED"/>
    <property type="match status" value="1"/>
</dbReference>
<dbReference type="Pfam" id="PF00300">
    <property type="entry name" value="His_Phos_1"/>
    <property type="match status" value="1"/>
</dbReference>
<evidence type="ECO:0000313" key="2">
    <source>
        <dbReference type="Proteomes" id="UP000074310"/>
    </source>
</evidence>
<comment type="caution">
    <text evidence="1">The sequence shown here is derived from an EMBL/GenBank/DDBJ whole genome shotgun (WGS) entry which is preliminary data.</text>
</comment>
<dbReference type="Proteomes" id="UP000074310">
    <property type="component" value="Unassembled WGS sequence"/>
</dbReference>
<dbReference type="Gene3D" id="3.40.50.1240">
    <property type="entry name" value="Phosphoglycerate mutase-like"/>
    <property type="match status" value="1"/>
</dbReference>
<dbReference type="GO" id="GO:0016791">
    <property type="term" value="F:phosphatase activity"/>
    <property type="evidence" value="ECO:0007669"/>
    <property type="project" value="TreeGrafter"/>
</dbReference>
<dbReference type="SMART" id="SM00855">
    <property type="entry name" value="PGAM"/>
    <property type="match status" value="1"/>
</dbReference>
<dbReference type="CDD" id="cd07067">
    <property type="entry name" value="HP_PGM_like"/>
    <property type="match status" value="1"/>
</dbReference>
<dbReference type="AlphaFoldDB" id="A0A147I4L8"/>
<dbReference type="EMBL" id="LDTB01000021">
    <property type="protein sequence ID" value="KTT73138.1"/>
    <property type="molecule type" value="Genomic_DNA"/>
</dbReference>
<dbReference type="OrthoDB" id="9783269at2"/>
<dbReference type="InterPro" id="IPR050275">
    <property type="entry name" value="PGM_Phosphatase"/>
</dbReference>
<evidence type="ECO:0008006" key="3">
    <source>
        <dbReference type="Google" id="ProtNLM"/>
    </source>
</evidence>
<dbReference type="PATRIC" id="fig|869719.3.peg.1153"/>
<sequence>MERRVLLVRHGHHAEVGRVLSGRSDIALDARGRAEAMAVAQHLAGTPIDRLFSSPRARTVDTALAFGEQVRVAAALDEVDFGTFTGRTFAALDGDADWRRWNAERGSFRCPGGETMGEAVARAVGFVAALGVGVSVCVTHCDIIRGVVAHYLGLPLDRIFALGCDPGSVTTLMLEGQGARLATLNERPWP</sequence>
<dbReference type="InterPro" id="IPR029033">
    <property type="entry name" value="His_PPase_superfam"/>
</dbReference>
<proteinExistence type="predicted"/>
<dbReference type="PANTHER" id="PTHR48100:SF2">
    <property type="entry name" value="CONSERVED PROTEIN"/>
    <property type="match status" value="1"/>
</dbReference>
<evidence type="ECO:0000313" key="1">
    <source>
        <dbReference type="EMBL" id="KTT73138.1"/>
    </source>
</evidence>
<dbReference type="GO" id="GO:0005737">
    <property type="term" value="C:cytoplasm"/>
    <property type="evidence" value="ECO:0007669"/>
    <property type="project" value="TreeGrafter"/>
</dbReference>
<name>A0A147I4L8_9SPHN</name>